<dbReference type="PANTHER" id="PTHR38825:SF2">
    <property type="entry name" value="LYSINE TRANSPORTER LYSE"/>
    <property type="match status" value="1"/>
</dbReference>
<dbReference type="Pfam" id="PF01810">
    <property type="entry name" value="LysE"/>
    <property type="match status" value="1"/>
</dbReference>
<feature type="transmembrane region" description="Helical" evidence="6">
    <location>
        <begin position="43"/>
        <end position="64"/>
    </location>
</feature>
<dbReference type="GO" id="GO:0006865">
    <property type="term" value="P:amino acid transport"/>
    <property type="evidence" value="ECO:0007669"/>
    <property type="project" value="InterPro"/>
</dbReference>
<evidence type="ECO:0000256" key="5">
    <source>
        <dbReference type="ARBA" id="ARBA00023136"/>
    </source>
</evidence>
<reference evidence="7 8" key="1">
    <citation type="submission" date="2017-11" db="EMBL/GenBank/DDBJ databases">
        <title>Isolation and Characterization of Family Methanocellaceae Species from Potential Methane Hydrate Area Offshore Southwestern Taiwan.</title>
        <authorList>
            <person name="Zhang W.-L."/>
            <person name="Chen W.-C."/>
            <person name="Lai M.-C."/>
            <person name="Chen S.-C."/>
        </authorList>
    </citation>
    <scope>NUCLEOTIDE SEQUENCE [LARGE SCALE GENOMIC DNA]</scope>
    <source>
        <strain evidence="7 8">CWC-04</strain>
    </source>
</reference>
<comment type="subcellular location">
    <subcellularLocation>
        <location evidence="1">Cell membrane</location>
        <topology evidence="1">Multi-pass membrane protein</topology>
    </subcellularLocation>
</comment>
<feature type="transmembrane region" description="Helical" evidence="6">
    <location>
        <begin position="153"/>
        <end position="172"/>
    </location>
</feature>
<comment type="caution">
    <text evidence="7">The sequence shown here is derived from an EMBL/GenBank/DDBJ whole genome shotgun (WGS) entry which is preliminary data.</text>
</comment>
<evidence type="ECO:0000256" key="3">
    <source>
        <dbReference type="ARBA" id="ARBA00022692"/>
    </source>
</evidence>
<feature type="transmembrane region" description="Helical" evidence="6">
    <location>
        <begin position="119"/>
        <end position="141"/>
    </location>
</feature>
<dbReference type="Proteomes" id="UP001320159">
    <property type="component" value="Unassembled WGS sequence"/>
</dbReference>
<keyword evidence="2" id="KW-1003">Cell membrane</keyword>
<evidence type="ECO:0000256" key="2">
    <source>
        <dbReference type="ARBA" id="ARBA00022475"/>
    </source>
</evidence>
<evidence type="ECO:0000256" key="6">
    <source>
        <dbReference type="SAM" id="Phobius"/>
    </source>
</evidence>
<keyword evidence="8" id="KW-1185">Reference proteome</keyword>
<feature type="transmembrane region" description="Helical" evidence="6">
    <location>
        <begin position="192"/>
        <end position="210"/>
    </location>
</feature>
<dbReference type="PANTHER" id="PTHR38825">
    <property type="entry name" value="LYSINE EXPORTER PROTEIN (LYSE/YGGA)"/>
    <property type="match status" value="1"/>
</dbReference>
<organism evidence="7 8">
    <name type="scientific">Methanooceanicella nereidis</name>
    <dbReference type="NCBI Taxonomy" id="2052831"/>
    <lineage>
        <taxon>Archaea</taxon>
        <taxon>Methanobacteriati</taxon>
        <taxon>Methanobacteriota</taxon>
        <taxon>Stenosarchaea group</taxon>
        <taxon>Methanomicrobia</taxon>
        <taxon>Methanocellales</taxon>
        <taxon>Methanocellaceae</taxon>
        <taxon>Methanooceanicella</taxon>
    </lineage>
</organism>
<name>A0AAP2W3Y6_9EURY</name>
<evidence type="ECO:0000256" key="4">
    <source>
        <dbReference type="ARBA" id="ARBA00022989"/>
    </source>
</evidence>
<dbReference type="GO" id="GO:0005886">
    <property type="term" value="C:plasma membrane"/>
    <property type="evidence" value="ECO:0007669"/>
    <property type="project" value="UniProtKB-SubCell"/>
</dbReference>
<gene>
    <name evidence="7" type="ORF">CUJ83_01430</name>
</gene>
<dbReference type="EMBL" id="PGCK01000001">
    <property type="protein sequence ID" value="MCD1293655.1"/>
    <property type="molecule type" value="Genomic_DNA"/>
</dbReference>
<dbReference type="AlphaFoldDB" id="A0AAP2W3Y6"/>
<keyword evidence="4 6" id="KW-1133">Transmembrane helix</keyword>
<evidence type="ECO:0000313" key="8">
    <source>
        <dbReference type="Proteomes" id="UP001320159"/>
    </source>
</evidence>
<proteinExistence type="predicted"/>
<feature type="transmembrane region" description="Helical" evidence="6">
    <location>
        <begin position="71"/>
        <end position="90"/>
    </location>
</feature>
<dbReference type="RefSeq" id="WP_230739761.1">
    <property type="nucleotide sequence ID" value="NZ_PGCK01000001.1"/>
</dbReference>
<keyword evidence="3 6" id="KW-0812">Transmembrane</keyword>
<evidence type="ECO:0000313" key="7">
    <source>
        <dbReference type="EMBL" id="MCD1293655.1"/>
    </source>
</evidence>
<protein>
    <submittedName>
        <fullName evidence="7">Lysine transporter LysE</fullName>
    </submittedName>
</protein>
<accession>A0AAP2W3Y6</accession>
<dbReference type="InterPro" id="IPR001123">
    <property type="entry name" value="LeuE-type"/>
</dbReference>
<sequence length="217" mass="23333">MFELLAAGFIIGLTHAVPPGPITFEVLRRGVIEGFFSSLKANMGAVAADAIYFTLIVIGIVQLINNPTGKLFMWVSGCALLLFLGIRGIYRVLAGKGNYKVEIRNGNGKGKGNGEMSSFISGFSICITSPFALIWWTGVFASSLAADLFSTGLLELISMFTGIAGACLIWYAIVGMVGSASRKFMDEKAMKIMSLLCALMMIVFAALLFYRGYGTFI</sequence>
<evidence type="ECO:0000256" key="1">
    <source>
        <dbReference type="ARBA" id="ARBA00004651"/>
    </source>
</evidence>
<keyword evidence="5 6" id="KW-0472">Membrane</keyword>